<dbReference type="GO" id="GO:0004672">
    <property type="term" value="F:protein kinase activity"/>
    <property type="evidence" value="ECO:0007669"/>
    <property type="project" value="UniProtKB-ARBA"/>
</dbReference>
<dbReference type="OrthoDB" id="9786548at2"/>
<dbReference type="AlphaFoldDB" id="A0A0M6Z8D5"/>
<keyword evidence="4" id="KW-1185">Reference proteome</keyword>
<proteinExistence type="predicted"/>
<dbReference type="EMBL" id="CXWC01000001">
    <property type="protein sequence ID" value="CTQ63987.1"/>
    <property type="molecule type" value="Genomic_DNA"/>
</dbReference>
<dbReference type="Pfam" id="PF01627">
    <property type="entry name" value="Hpt"/>
    <property type="match status" value="1"/>
</dbReference>
<dbReference type="InterPro" id="IPR008207">
    <property type="entry name" value="Sig_transdc_His_kin_Hpt_dom"/>
</dbReference>
<reference evidence="4" key="1">
    <citation type="submission" date="2015-07" db="EMBL/GenBank/DDBJ databases">
        <authorList>
            <person name="Rodrigo-Torres Lidia"/>
            <person name="Arahal R.David."/>
        </authorList>
    </citation>
    <scope>NUCLEOTIDE SEQUENCE [LARGE SCALE GENOMIC DNA]</scope>
    <source>
        <strain evidence="4">CECT 5096</strain>
    </source>
</reference>
<dbReference type="SUPFAM" id="SSF47226">
    <property type="entry name" value="Histidine-containing phosphotransfer domain, HPT domain"/>
    <property type="match status" value="1"/>
</dbReference>
<feature type="domain" description="HPt" evidence="2">
    <location>
        <begin position="61"/>
        <end position="137"/>
    </location>
</feature>
<dbReference type="CDD" id="cd00088">
    <property type="entry name" value="HPT"/>
    <property type="match status" value="1"/>
</dbReference>
<dbReference type="GO" id="GO:0000160">
    <property type="term" value="P:phosphorelay signal transduction system"/>
    <property type="evidence" value="ECO:0007669"/>
    <property type="project" value="UniProtKB-KW"/>
</dbReference>
<evidence type="ECO:0000313" key="4">
    <source>
        <dbReference type="Proteomes" id="UP000049983"/>
    </source>
</evidence>
<evidence type="ECO:0000256" key="1">
    <source>
        <dbReference type="ARBA" id="ARBA00023012"/>
    </source>
</evidence>
<dbReference type="Gene3D" id="1.20.120.160">
    <property type="entry name" value="HPT domain"/>
    <property type="match status" value="1"/>
</dbReference>
<protein>
    <submittedName>
        <fullName evidence="3">Hpt domain protein</fullName>
    </submittedName>
</protein>
<keyword evidence="1" id="KW-0902">Two-component regulatory system</keyword>
<dbReference type="STRING" id="311410.LA5095_02848"/>
<accession>A0A0M6Z8D5</accession>
<organism evidence="3 4">
    <name type="scientific">Roseibium album</name>
    <dbReference type="NCBI Taxonomy" id="311410"/>
    <lineage>
        <taxon>Bacteria</taxon>
        <taxon>Pseudomonadati</taxon>
        <taxon>Pseudomonadota</taxon>
        <taxon>Alphaproteobacteria</taxon>
        <taxon>Hyphomicrobiales</taxon>
        <taxon>Stappiaceae</taxon>
        <taxon>Roseibium</taxon>
    </lineage>
</organism>
<evidence type="ECO:0000313" key="3">
    <source>
        <dbReference type="EMBL" id="CTQ63987.1"/>
    </source>
</evidence>
<evidence type="ECO:0000259" key="2">
    <source>
        <dbReference type="Pfam" id="PF01627"/>
    </source>
</evidence>
<gene>
    <name evidence="3" type="ORF">LA5096_00217</name>
</gene>
<sequence length="175" mass="19470">MAETAQDQNYEILTPPDDLRRKVRELTPREAKKFDPIKAAEAALNRLSGHFGSWMINETVTLLRAWETAQTEGMTEETVAPLFQAAHNIKGQALTLGFPLVGRVAASFCHLIETVPSPEKLPLQLTERYVEAIRAMVMEGAKDDDNRTGVELLETLDIVTTDFLKQFSPDTGGNE</sequence>
<dbReference type="RefSeq" id="WP_055116027.1">
    <property type="nucleotide sequence ID" value="NZ_JBKAGW010000009.1"/>
</dbReference>
<dbReference type="Proteomes" id="UP000049983">
    <property type="component" value="Unassembled WGS sequence"/>
</dbReference>
<name>A0A0M6Z8D5_9HYPH</name>
<dbReference type="InterPro" id="IPR036641">
    <property type="entry name" value="HPT_dom_sf"/>
</dbReference>